<feature type="non-terminal residue" evidence="2">
    <location>
        <position position="100"/>
    </location>
</feature>
<organism evidence="2 3">
    <name type="scientific">Trifolium medium</name>
    <dbReference type="NCBI Taxonomy" id="97028"/>
    <lineage>
        <taxon>Eukaryota</taxon>
        <taxon>Viridiplantae</taxon>
        <taxon>Streptophyta</taxon>
        <taxon>Embryophyta</taxon>
        <taxon>Tracheophyta</taxon>
        <taxon>Spermatophyta</taxon>
        <taxon>Magnoliopsida</taxon>
        <taxon>eudicotyledons</taxon>
        <taxon>Gunneridae</taxon>
        <taxon>Pentapetalae</taxon>
        <taxon>rosids</taxon>
        <taxon>fabids</taxon>
        <taxon>Fabales</taxon>
        <taxon>Fabaceae</taxon>
        <taxon>Papilionoideae</taxon>
        <taxon>50 kb inversion clade</taxon>
        <taxon>NPAAA clade</taxon>
        <taxon>Hologalegina</taxon>
        <taxon>IRL clade</taxon>
        <taxon>Trifolieae</taxon>
        <taxon>Trifolium</taxon>
    </lineage>
</organism>
<proteinExistence type="predicted"/>
<feature type="compositionally biased region" description="Polar residues" evidence="1">
    <location>
        <begin position="46"/>
        <end position="60"/>
    </location>
</feature>
<keyword evidence="3" id="KW-1185">Reference proteome</keyword>
<protein>
    <submittedName>
        <fullName evidence="2">Uncharacterized protein</fullName>
    </submittedName>
</protein>
<evidence type="ECO:0000313" key="3">
    <source>
        <dbReference type="Proteomes" id="UP000265520"/>
    </source>
</evidence>
<dbReference type="EMBL" id="LXQA010216213">
    <property type="protein sequence ID" value="MCI34687.1"/>
    <property type="molecule type" value="Genomic_DNA"/>
</dbReference>
<dbReference type="AlphaFoldDB" id="A0A392REP8"/>
<sequence length="100" mass="10922">MPKKNNRQPTMGDRIDSLESQVGAMQITLASVLDQLKEMSRKMDLQGSNHNASPASNTNAIPGLMPIPAREDSVEMTSMNESRLAGKKVKLPLFEGEDPV</sequence>
<reference evidence="2 3" key="1">
    <citation type="journal article" date="2018" name="Front. Plant Sci.">
        <title>Red Clover (Trifolium pratense) and Zigzag Clover (T. medium) - A Picture of Genomic Similarities and Differences.</title>
        <authorList>
            <person name="Dluhosova J."/>
            <person name="Istvanek J."/>
            <person name="Nedelnik J."/>
            <person name="Repkova J."/>
        </authorList>
    </citation>
    <scope>NUCLEOTIDE SEQUENCE [LARGE SCALE GENOMIC DNA]</scope>
    <source>
        <strain evidence="3">cv. 10/8</strain>
        <tissue evidence="2">Leaf</tissue>
    </source>
</reference>
<evidence type="ECO:0000256" key="1">
    <source>
        <dbReference type="SAM" id="MobiDB-lite"/>
    </source>
</evidence>
<accession>A0A392REP8</accession>
<feature type="region of interest" description="Disordered" evidence="1">
    <location>
        <begin position="43"/>
        <end position="66"/>
    </location>
</feature>
<comment type="caution">
    <text evidence="2">The sequence shown here is derived from an EMBL/GenBank/DDBJ whole genome shotgun (WGS) entry which is preliminary data.</text>
</comment>
<name>A0A392REP8_9FABA</name>
<dbReference type="Proteomes" id="UP000265520">
    <property type="component" value="Unassembled WGS sequence"/>
</dbReference>
<evidence type="ECO:0000313" key="2">
    <source>
        <dbReference type="EMBL" id="MCI34687.1"/>
    </source>
</evidence>